<evidence type="ECO:0000313" key="2">
    <source>
        <dbReference type="Proteomes" id="UP001233314"/>
    </source>
</evidence>
<name>A0ABT9B3I4_9ACTN</name>
<dbReference type="RefSeq" id="WP_305027549.1">
    <property type="nucleotide sequence ID" value="NZ_JAUQTA010000001.1"/>
</dbReference>
<sequence>MDQDLSARIRRQRDLDAANRQGLIVLSRDLERRGVGAEIENTGGYCMALVCCVPDDDGPSEFVVATHDDRWYVARYTQAEWHDGDYRGRGMPIPHDFERRGDAVSAFDQLIRDGLPHAASFDRSV</sequence>
<dbReference type="EMBL" id="JAUQTA010000001">
    <property type="protein sequence ID" value="MDO7868172.1"/>
    <property type="molecule type" value="Genomic_DNA"/>
</dbReference>
<proteinExistence type="predicted"/>
<evidence type="ECO:0000313" key="1">
    <source>
        <dbReference type="EMBL" id="MDO7868172.1"/>
    </source>
</evidence>
<accession>A0ABT9B3I4</accession>
<gene>
    <name evidence="1" type="ORF">Q5722_07295</name>
</gene>
<keyword evidence="2" id="KW-1185">Reference proteome</keyword>
<dbReference type="Proteomes" id="UP001233314">
    <property type="component" value="Unassembled WGS sequence"/>
</dbReference>
<comment type="caution">
    <text evidence="1">The sequence shown here is derived from an EMBL/GenBank/DDBJ whole genome shotgun (WGS) entry which is preliminary data.</text>
</comment>
<reference evidence="1 2" key="1">
    <citation type="submission" date="2023-07" db="EMBL/GenBank/DDBJ databases">
        <title>Nocardioides sp. nov WY-20 isolated from soil.</title>
        <authorList>
            <person name="Liu B."/>
            <person name="Wan Y."/>
        </authorList>
    </citation>
    <scope>NUCLEOTIDE SEQUENCE [LARGE SCALE GENOMIC DNA]</scope>
    <source>
        <strain evidence="1 2">WY-20</strain>
    </source>
</reference>
<protein>
    <recommendedName>
        <fullName evidence="3">Immunity protein Imm1</fullName>
    </recommendedName>
</protein>
<organism evidence="1 2">
    <name type="scientific">Nocardioides jiangxiensis</name>
    <dbReference type="NCBI Taxonomy" id="3064524"/>
    <lineage>
        <taxon>Bacteria</taxon>
        <taxon>Bacillati</taxon>
        <taxon>Actinomycetota</taxon>
        <taxon>Actinomycetes</taxon>
        <taxon>Propionibacteriales</taxon>
        <taxon>Nocardioidaceae</taxon>
        <taxon>Nocardioides</taxon>
    </lineage>
</organism>
<evidence type="ECO:0008006" key="3">
    <source>
        <dbReference type="Google" id="ProtNLM"/>
    </source>
</evidence>